<evidence type="ECO:0000256" key="4">
    <source>
        <dbReference type="SAM" id="MobiDB-lite"/>
    </source>
</evidence>
<dbReference type="Pfam" id="PF13525">
    <property type="entry name" value="YfiO"/>
    <property type="match status" value="1"/>
</dbReference>
<evidence type="ECO:0000259" key="6">
    <source>
        <dbReference type="Pfam" id="PF13525"/>
    </source>
</evidence>
<feature type="compositionally biased region" description="Polar residues" evidence="4">
    <location>
        <begin position="271"/>
        <end position="290"/>
    </location>
</feature>
<evidence type="ECO:0000256" key="1">
    <source>
        <dbReference type="ARBA" id="ARBA00022729"/>
    </source>
</evidence>
<evidence type="ECO:0000256" key="2">
    <source>
        <dbReference type="ARBA" id="ARBA00023136"/>
    </source>
</evidence>
<dbReference type="Proteomes" id="UP001207918">
    <property type="component" value="Unassembled WGS sequence"/>
</dbReference>
<dbReference type="InterPro" id="IPR019734">
    <property type="entry name" value="TPR_rpt"/>
</dbReference>
<dbReference type="EMBL" id="JAGGJA010000003">
    <property type="protein sequence ID" value="MCW9706314.1"/>
    <property type="molecule type" value="Genomic_DNA"/>
</dbReference>
<keyword evidence="3" id="KW-0998">Cell outer membrane</keyword>
<evidence type="ECO:0000256" key="3">
    <source>
        <dbReference type="ARBA" id="ARBA00023237"/>
    </source>
</evidence>
<feature type="signal peptide" evidence="5">
    <location>
        <begin position="1"/>
        <end position="25"/>
    </location>
</feature>
<keyword evidence="2" id="KW-0472">Membrane</keyword>
<feature type="region of interest" description="Disordered" evidence="4">
    <location>
        <begin position="262"/>
        <end position="290"/>
    </location>
</feature>
<protein>
    <submittedName>
        <fullName evidence="7">Outer membrane protein assembly factor BamD</fullName>
    </submittedName>
</protein>
<gene>
    <name evidence="7" type="primary">bamD</name>
    <name evidence="7" type="ORF">J6I44_05590</name>
</gene>
<dbReference type="RefSeq" id="WP_265765018.1">
    <property type="nucleotide sequence ID" value="NZ_JAGGJA010000003.1"/>
</dbReference>
<evidence type="ECO:0000256" key="5">
    <source>
        <dbReference type="SAM" id="SignalP"/>
    </source>
</evidence>
<dbReference type="Gene3D" id="1.25.40.10">
    <property type="entry name" value="Tetratricopeptide repeat domain"/>
    <property type="match status" value="1"/>
</dbReference>
<comment type="caution">
    <text evidence="7">The sequence shown here is derived from an EMBL/GenBank/DDBJ whole genome shotgun (WGS) entry which is preliminary data.</text>
</comment>
<dbReference type="SMART" id="SM00028">
    <property type="entry name" value="TPR"/>
    <property type="match status" value="3"/>
</dbReference>
<dbReference type="SUPFAM" id="SSF48452">
    <property type="entry name" value="TPR-like"/>
    <property type="match status" value="1"/>
</dbReference>
<keyword evidence="1 5" id="KW-0732">Signal</keyword>
<evidence type="ECO:0000313" key="7">
    <source>
        <dbReference type="EMBL" id="MCW9706314.1"/>
    </source>
</evidence>
<feature type="domain" description="Outer membrane lipoprotein BamD-like" evidence="6">
    <location>
        <begin position="38"/>
        <end position="222"/>
    </location>
</feature>
<proteinExistence type="predicted"/>
<dbReference type="InterPro" id="IPR039565">
    <property type="entry name" value="BamD-like"/>
</dbReference>
<sequence length="290" mass="33640">MNNISTYLFRFSCLLLMLMVIGACKNDNLIQRGDTLPTAYKKAMALYQSDDYTDAAKAFETVIQLGRGTDYAREAQYYLAESYFNDKRYLLSSSEYGRFVTLYPRADKREEAQFKEAYSYYKLSPRYRLDQAHTRTAIEKFQLFSSRYPNSERSDQASKYITELRSKLAKKLYYSADLYKRTDSYEAAIVYYDLTIDNYPESIWAQRALVNEIDTYVTYANRSVTSKQRERYQAAIEAYEKFIQLFPEGEYRQEAEEYVDEAREGIADLGSSETSQDTNGVASSSGSNSE</sequence>
<reference evidence="7 8" key="1">
    <citation type="submission" date="2021-03" db="EMBL/GenBank/DDBJ databases">
        <title>Aliifodinibius sp. nov., a new bacterium isolated from saline soil.</title>
        <authorList>
            <person name="Galisteo C."/>
            <person name="De La Haba R."/>
            <person name="Sanchez-Porro C."/>
            <person name="Ventosa A."/>
        </authorList>
    </citation>
    <scope>NUCLEOTIDE SEQUENCE [LARGE SCALE GENOMIC DNA]</scope>
    <source>
        <strain evidence="7 8">1BSP15-2V2</strain>
    </source>
</reference>
<keyword evidence="8" id="KW-1185">Reference proteome</keyword>
<name>A0ABT3PMC1_9BACT</name>
<organism evidence="7 8">
    <name type="scientific">Fodinibius salsisoli</name>
    <dbReference type="NCBI Taxonomy" id="2820877"/>
    <lineage>
        <taxon>Bacteria</taxon>
        <taxon>Pseudomonadati</taxon>
        <taxon>Balneolota</taxon>
        <taxon>Balneolia</taxon>
        <taxon>Balneolales</taxon>
        <taxon>Balneolaceae</taxon>
        <taxon>Fodinibius</taxon>
    </lineage>
</organism>
<dbReference type="InterPro" id="IPR011990">
    <property type="entry name" value="TPR-like_helical_dom_sf"/>
</dbReference>
<dbReference type="InterPro" id="IPR017689">
    <property type="entry name" value="BamD"/>
</dbReference>
<evidence type="ECO:0000313" key="8">
    <source>
        <dbReference type="Proteomes" id="UP001207918"/>
    </source>
</evidence>
<dbReference type="NCBIfam" id="TIGR03302">
    <property type="entry name" value="OM_YfiO"/>
    <property type="match status" value="1"/>
</dbReference>
<feature type="chain" id="PRO_5047490850" evidence="5">
    <location>
        <begin position="26"/>
        <end position="290"/>
    </location>
</feature>
<accession>A0ABT3PMC1</accession>